<organism evidence="1 2">
    <name type="scientific">Phascolomyces articulosus</name>
    <dbReference type="NCBI Taxonomy" id="60185"/>
    <lineage>
        <taxon>Eukaryota</taxon>
        <taxon>Fungi</taxon>
        <taxon>Fungi incertae sedis</taxon>
        <taxon>Mucoromycota</taxon>
        <taxon>Mucoromycotina</taxon>
        <taxon>Mucoromycetes</taxon>
        <taxon>Mucorales</taxon>
        <taxon>Lichtheimiaceae</taxon>
        <taxon>Phascolomyces</taxon>
    </lineage>
</organism>
<accession>A0AAD5JS17</accession>
<evidence type="ECO:0000313" key="1">
    <source>
        <dbReference type="EMBL" id="KAI9251777.1"/>
    </source>
</evidence>
<reference evidence="1" key="2">
    <citation type="submission" date="2023-02" db="EMBL/GenBank/DDBJ databases">
        <authorList>
            <consortium name="DOE Joint Genome Institute"/>
            <person name="Mondo S.J."/>
            <person name="Chang Y."/>
            <person name="Wang Y."/>
            <person name="Ahrendt S."/>
            <person name="Andreopoulos W."/>
            <person name="Barry K."/>
            <person name="Beard J."/>
            <person name="Benny G.L."/>
            <person name="Blankenship S."/>
            <person name="Bonito G."/>
            <person name="Cuomo C."/>
            <person name="Desiro A."/>
            <person name="Gervers K.A."/>
            <person name="Hundley H."/>
            <person name="Kuo A."/>
            <person name="LaButti K."/>
            <person name="Lang B.F."/>
            <person name="Lipzen A."/>
            <person name="O'Donnell K."/>
            <person name="Pangilinan J."/>
            <person name="Reynolds N."/>
            <person name="Sandor L."/>
            <person name="Smith M.W."/>
            <person name="Tsang A."/>
            <person name="Grigoriev I.V."/>
            <person name="Stajich J.E."/>
            <person name="Spatafora J.W."/>
        </authorList>
    </citation>
    <scope>NUCLEOTIDE SEQUENCE</scope>
    <source>
        <strain evidence="1">RSA 2281</strain>
    </source>
</reference>
<keyword evidence="2" id="KW-1185">Reference proteome</keyword>
<dbReference type="Proteomes" id="UP001209540">
    <property type="component" value="Unassembled WGS sequence"/>
</dbReference>
<protein>
    <submittedName>
        <fullName evidence="1">Uncharacterized protein</fullName>
    </submittedName>
</protein>
<comment type="caution">
    <text evidence="1">The sequence shown here is derived from an EMBL/GenBank/DDBJ whole genome shotgun (WGS) entry which is preliminary data.</text>
</comment>
<gene>
    <name evidence="1" type="ORF">BDA99DRAFT_541191</name>
</gene>
<name>A0AAD5JS17_9FUNG</name>
<evidence type="ECO:0000313" key="2">
    <source>
        <dbReference type="Proteomes" id="UP001209540"/>
    </source>
</evidence>
<dbReference type="EMBL" id="JAIXMP010000029">
    <property type="protein sequence ID" value="KAI9251777.1"/>
    <property type="molecule type" value="Genomic_DNA"/>
</dbReference>
<reference evidence="1" key="1">
    <citation type="journal article" date="2022" name="IScience">
        <title>Evolution of zygomycete secretomes and the origins of terrestrial fungal ecologies.</title>
        <authorList>
            <person name="Chang Y."/>
            <person name="Wang Y."/>
            <person name="Mondo S."/>
            <person name="Ahrendt S."/>
            <person name="Andreopoulos W."/>
            <person name="Barry K."/>
            <person name="Beard J."/>
            <person name="Benny G.L."/>
            <person name="Blankenship S."/>
            <person name="Bonito G."/>
            <person name="Cuomo C."/>
            <person name="Desiro A."/>
            <person name="Gervers K.A."/>
            <person name="Hundley H."/>
            <person name="Kuo A."/>
            <person name="LaButti K."/>
            <person name="Lang B.F."/>
            <person name="Lipzen A."/>
            <person name="O'Donnell K."/>
            <person name="Pangilinan J."/>
            <person name="Reynolds N."/>
            <person name="Sandor L."/>
            <person name="Smith M.E."/>
            <person name="Tsang A."/>
            <person name="Grigoriev I.V."/>
            <person name="Stajich J.E."/>
            <person name="Spatafora J.W."/>
        </authorList>
    </citation>
    <scope>NUCLEOTIDE SEQUENCE</scope>
    <source>
        <strain evidence="1">RSA 2281</strain>
    </source>
</reference>
<proteinExistence type="predicted"/>
<sequence>MYGLSLTLVFMLEQLIRFQVKQLARQLRAVLTATVQLLVHHHQSLQESNLVPKQIQICCNGNPIVSIQCWTCAITFATEAFEFGTVEAGKETDTSIKAITESGSKPLPPRL</sequence>
<dbReference type="AlphaFoldDB" id="A0AAD5JS17"/>